<evidence type="ECO:0000256" key="2">
    <source>
        <dbReference type="SAM" id="MobiDB-lite"/>
    </source>
</evidence>
<dbReference type="OrthoDB" id="9780677at2"/>
<dbReference type="InterPro" id="IPR025723">
    <property type="entry name" value="ArsA/GET3_ATPase-like"/>
</dbReference>
<reference evidence="4 5" key="1">
    <citation type="submission" date="2014-01" db="EMBL/GenBank/DDBJ databases">
        <title>Actinotalea ferrariae CF5-4.</title>
        <authorList>
            <person name="Chen F."/>
            <person name="Li Y."/>
            <person name="Wang G."/>
        </authorList>
    </citation>
    <scope>NUCLEOTIDE SEQUENCE [LARGE SCALE GENOMIC DNA]</scope>
    <source>
        <strain evidence="4 5">CF5-4</strain>
    </source>
</reference>
<keyword evidence="5" id="KW-1185">Reference proteome</keyword>
<protein>
    <submittedName>
        <fullName evidence="4">Arsenic ABC transporter ATPase</fullName>
    </submittedName>
</protein>
<dbReference type="GO" id="GO:0005524">
    <property type="term" value="F:ATP binding"/>
    <property type="evidence" value="ECO:0007669"/>
    <property type="project" value="InterPro"/>
</dbReference>
<sequence>MPELVAARRVVVVGGKGGVGKTAVSSAVALGEARRGRRVLLVSTDPAHNLGHLWGADVGDAGTTLAPRLDAIEIDPERTTEEHLRQVGERLRRLMPPHLAGEVDRHLSLARDAPGMHEAAILERVAEVVEASLASYDLLVLDTAPSGHTARLMALPETLTTWTDGLLRREERARRLGEAERGVSGRTTARDRQGRTLADDPAAGVLGAPAGPVETEQGDRNAEIRDVLLRRRARFALLRSVFTDPAATAFVVVLAAERLPVLETVELAEQLRRAGVHLGGLVVNKRSPADGGPLLAARRAHEDQYLRTLDDALPQAPRVEAPLLPDDLVGAAALQRFGEVLGFGRTDVR</sequence>
<dbReference type="CDD" id="cd02035">
    <property type="entry name" value="ArsA"/>
    <property type="match status" value="1"/>
</dbReference>
<dbReference type="NCBIfam" id="TIGR00345">
    <property type="entry name" value="GET3_arsA_TRC40"/>
    <property type="match status" value="1"/>
</dbReference>
<feature type="domain" description="ArsA/GET3 Anion-transporting ATPase-like" evidence="3">
    <location>
        <begin position="9"/>
        <end position="176"/>
    </location>
</feature>
<dbReference type="Pfam" id="PF02374">
    <property type="entry name" value="ArsA_ATPase"/>
    <property type="match status" value="2"/>
</dbReference>
<proteinExistence type="inferred from homology"/>
<dbReference type="PANTHER" id="PTHR10803">
    <property type="entry name" value="ARSENICAL PUMP-DRIVING ATPASE ARSENITE-TRANSLOCATING ATPASE"/>
    <property type="match status" value="1"/>
</dbReference>
<evidence type="ECO:0000313" key="5">
    <source>
        <dbReference type="Proteomes" id="UP000019753"/>
    </source>
</evidence>
<gene>
    <name evidence="4" type="ORF">N866_05020</name>
</gene>
<evidence type="ECO:0000256" key="1">
    <source>
        <dbReference type="ARBA" id="ARBA00011040"/>
    </source>
</evidence>
<evidence type="ECO:0000259" key="3">
    <source>
        <dbReference type="Pfam" id="PF02374"/>
    </source>
</evidence>
<accession>A0A021VRX7</accession>
<name>A0A021VRX7_9CELL</name>
<dbReference type="Proteomes" id="UP000019753">
    <property type="component" value="Unassembled WGS sequence"/>
</dbReference>
<organism evidence="4 5">
    <name type="scientific">Actinotalea ferrariae CF5-4</name>
    <dbReference type="NCBI Taxonomy" id="948458"/>
    <lineage>
        <taxon>Bacteria</taxon>
        <taxon>Bacillati</taxon>
        <taxon>Actinomycetota</taxon>
        <taxon>Actinomycetes</taxon>
        <taxon>Micrococcales</taxon>
        <taxon>Cellulomonadaceae</taxon>
        <taxon>Actinotalea</taxon>
    </lineage>
</organism>
<feature type="compositionally biased region" description="Low complexity" evidence="2">
    <location>
        <begin position="199"/>
        <end position="213"/>
    </location>
</feature>
<dbReference type="PANTHER" id="PTHR10803:SF3">
    <property type="entry name" value="ATPASE GET3"/>
    <property type="match status" value="1"/>
</dbReference>
<dbReference type="SUPFAM" id="SSF52540">
    <property type="entry name" value="P-loop containing nucleoside triphosphate hydrolases"/>
    <property type="match status" value="1"/>
</dbReference>
<evidence type="ECO:0000313" key="4">
    <source>
        <dbReference type="EMBL" id="EYR62810.1"/>
    </source>
</evidence>
<dbReference type="InterPro" id="IPR027417">
    <property type="entry name" value="P-loop_NTPase"/>
</dbReference>
<dbReference type="GO" id="GO:0016887">
    <property type="term" value="F:ATP hydrolysis activity"/>
    <property type="evidence" value="ECO:0007669"/>
    <property type="project" value="InterPro"/>
</dbReference>
<feature type="domain" description="ArsA/GET3 Anion-transporting ATPase-like" evidence="3">
    <location>
        <begin position="230"/>
        <end position="341"/>
    </location>
</feature>
<comment type="caution">
    <text evidence="4">The sequence shown here is derived from an EMBL/GenBank/DDBJ whole genome shotgun (WGS) entry which is preliminary data.</text>
</comment>
<dbReference type="AlphaFoldDB" id="A0A021VRX7"/>
<feature type="region of interest" description="Disordered" evidence="2">
    <location>
        <begin position="199"/>
        <end position="218"/>
    </location>
</feature>
<dbReference type="InterPro" id="IPR016300">
    <property type="entry name" value="ATPase_ArsA/GET3"/>
</dbReference>
<dbReference type="EMBL" id="AXCW01000167">
    <property type="protein sequence ID" value="EYR62810.1"/>
    <property type="molecule type" value="Genomic_DNA"/>
</dbReference>
<comment type="similarity">
    <text evidence="1">Belongs to the arsA ATPase family.</text>
</comment>
<dbReference type="Gene3D" id="3.40.50.300">
    <property type="entry name" value="P-loop containing nucleotide triphosphate hydrolases"/>
    <property type="match status" value="1"/>
</dbReference>